<organism evidence="7 8">
    <name type="scientific">Massilia forsythiae</name>
    <dbReference type="NCBI Taxonomy" id="2728020"/>
    <lineage>
        <taxon>Bacteria</taxon>
        <taxon>Pseudomonadati</taxon>
        <taxon>Pseudomonadota</taxon>
        <taxon>Betaproteobacteria</taxon>
        <taxon>Burkholderiales</taxon>
        <taxon>Oxalobacteraceae</taxon>
        <taxon>Telluria group</taxon>
        <taxon>Massilia</taxon>
    </lineage>
</organism>
<feature type="transmembrane region" description="Helical" evidence="5">
    <location>
        <begin position="82"/>
        <end position="102"/>
    </location>
</feature>
<evidence type="ECO:0000256" key="5">
    <source>
        <dbReference type="SAM" id="Phobius"/>
    </source>
</evidence>
<protein>
    <submittedName>
        <fullName evidence="7">Cation transporter</fullName>
    </submittedName>
</protein>
<evidence type="ECO:0000256" key="4">
    <source>
        <dbReference type="ARBA" id="ARBA00023136"/>
    </source>
</evidence>
<dbReference type="GO" id="GO:0008324">
    <property type="term" value="F:monoatomic cation transmembrane transporter activity"/>
    <property type="evidence" value="ECO:0007669"/>
    <property type="project" value="InterPro"/>
</dbReference>
<keyword evidence="4 5" id="KW-0472">Membrane</keyword>
<dbReference type="Pfam" id="PF01545">
    <property type="entry name" value="Cation_efflux"/>
    <property type="match status" value="1"/>
</dbReference>
<keyword evidence="3 5" id="KW-1133">Transmembrane helix</keyword>
<name>A0A7Z2ZS23_9BURK</name>
<dbReference type="Gene3D" id="1.20.1510.10">
    <property type="entry name" value="Cation efflux protein transmembrane domain"/>
    <property type="match status" value="1"/>
</dbReference>
<feature type="transmembrane region" description="Helical" evidence="5">
    <location>
        <begin position="154"/>
        <end position="171"/>
    </location>
</feature>
<dbReference type="InterPro" id="IPR058533">
    <property type="entry name" value="Cation_efflux_TM"/>
</dbReference>
<dbReference type="KEGG" id="mfy:HH212_07240"/>
<dbReference type="EMBL" id="CP051685">
    <property type="protein sequence ID" value="QJD99843.1"/>
    <property type="molecule type" value="Genomic_DNA"/>
</dbReference>
<sequence>MSSCCSGSFSSQPSPPDNRYRKVLWVALLINVLMFGVELVSSMRSGSVSLLADSVDFLSDAGNYAVSLFVLGMATIWRSRAAYVKGVVMGMFGVLVLVRVLWIGMGSRVPEAETMGLVSIVAFAANGLVALLLYAFRNGDANMRSVWLCTRNDMIANLAVLLAAVGVFGTKAGWPDIAVASIMAFLGLSAARDIIGRARSEMRSLSTSTS</sequence>
<feature type="transmembrane region" description="Helical" evidence="5">
    <location>
        <begin position="23"/>
        <end position="41"/>
    </location>
</feature>
<evidence type="ECO:0000256" key="3">
    <source>
        <dbReference type="ARBA" id="ARBA00022989"/>
    </source>
</evidence>
<evidence type="ECO:0000256" key="2">
    <source>
        <dbReference type="ARBA" id="ARBA00022692"/>
    </source>
</evidence>
<evidence type="ECO:0000313" key="7">
    <source>
        <dbReference type="EMBL" id="QJD99843.1"/>
    </source>
</evidence>
<feature type="domain" description="Cation efflux protein transmembrane" evidence="6">
    <location>
        <begin position="24"/>
        <end position="195"/>
    </location>
</feature>
<comment type="subcellular location">
    <subcellularLocation>
        <location evidence="1">Membrane</location>
        <topology evidence="1">Multi-pass membrane protein</topology>
    </subcellularLocation>
</comment>
<evidence type="ECO:0000313" key="8">
    <source>
        <dbReference type="Proteomes" id="UP000502415"/>
    </source>
</evidence>
<keyword evidence="2 5" id="KW-0812">Transmembrane</keyword>
<dbReference type="Proteomes" id="UP000502415">
    <property type="component" value="Chromosome"/>
</dbReference>
<dbReference type="InterPro" id="IPR027469">
    <property type="entry name" value="Cation_efflux_TMD_sf"/>
</dbReference>
<dbReference type="SUPFAM" id="SSF161111">
    <property type="entry name" value="Cation efflux protein transmembrane domain-like"/>
    <property type="match status" value="1"/>
</dbReference>
<dbReference type="AlphaFoldDB" id="A0A7Z2ZS23"/>
<gene>
    <name evidence="7" type="ORF">HH212_07240</name>
</gene>
<dbReference type="GO" id="GO:0016020">
    <property type="term" value="C:membrane"/>
    <property type="evidence" value="ECO:0007669"/>
    <property type="project" value="UniProtKB-SubCell"/>
</dbReference>
<proteinExistence type="predicted"/>
<accession>A0A7Z2ZS23</accession>
<keyword evidence="8" id="KW-1185">Reference proteome</keyword>
<reference evidence="7 8" key="1">
    <citation type="submission" date="2020-04" db="EMBL/GenBank/DDBJ databases">
        <title>Genome sequencing of novel species.</title>
        <authorList>
            <person name="Heo J."/>
            <person name="Kim S.-J."/>
            <person name="Kim J.-S."/>
            <person name="Hong S.-B."/>
            <person name="Kwon S.-W."/>
        </authorList>
    </citation>
    <scope>NUCLEOTIDE SEQUENCE [LARGE SCALE GENOMIC DNA]</scope>
    <source>
        <strain evidence="7 8">GN2-R2</strain>
    </source>
</reference>
<evidence type="ECO:0000256" key="1">
    <source>
        <dbReference type="ARBA" id="ARBA00004141"/>
    </source>
</evidence>
<evidence type="ECO:0000259" key="6">
    <source>
        <dbReference type="Pfam" id="PF01545"/>
    </source>
</evidence>
<feature type="transmembrane region" description="Helical" evidence="5">
    <location>
        <begin position="114"/>
        <end position="134"/>
    </location>
</feature>
<feature type="transmembrane region" description="Helical" evidence="5">
    <location>
        <begin position="61"/>
        <end position="77"/>
    </location>
</feature>